<accession>A0A5C3ECC3</accession>
<name>A0A5C3ECC3_9BASI</name>
<protein>
    <submittedName>
        <fullName evidence="2">Uncharacterized protein</fullName>
    </submittedName>
</protein>
<dbReference type="EMBL" id="OOIN01000022">
    <property type="protein sequence ID" value="SPO28313.1"/>
    <property type="molecule type" value="Genomic_DNA"/>
</dbReference>
<organism evidence="2 3">
    <name type="scientific">Ustilago trichophora</name>
    <dbReference type="NCBI Taxonomy" id="86804"/>
    <lineage>
        <taxon>Eukaryota</taxon>
        <taxon>Fungi</taxon>
        <taxon>Dikarya</taxon>
        <taxon>Basidiomycota</taxon>
        <taxon>Ustilaginomycotina</taxon>
        <taxon>Ustilaginomycetes</taxon>
        <taxon>Ustilaginales</taxon>
        <taxon>Ustilaginaceae</taxon>
        <taxon>Ustilago</taxon>
    </lineage>
</organism>
<dbReference type="Proteomes" id="UP000324022">
    <property type="component" value="Unassembled WGS sequence"/>
</dbReference>
<evidence type="ECO:0000313" key="3">
    <source>
        <dbReference type="Proteomes" id="UP000324022"/>
    </source>
</evidence>
<feature type="region of interest" description="Disordered" evidence="1">
    <location>
        <begin position="78"/>
        <end position="104"/>
    </location>
</feature>
<feature type="compositionally biased region" description="Basic and acidic residues" evidence="1">
    <location>
        <begin position="88"/>
        <end position="97"/>
    </location>
</feature>
<reference evidence="2 3" key="1">
    <citation type="submission" date="2018-03" db="EMBL/GenBank/DDBJ databases">
        <authorList>
            <person name="Guldener U."/>
        </authorList>
    </citation>
    <scope>NUCLEOTIDE SEQUENCE [LARGE SCALE GENOMIC DNA]</scope>
    <source>
        <strain evidence="2 3">NBRC100155</strain>
    </source>
</reference>
<feature type="region of interest" description="Disordered" evidence="1">
    <location>
        <begin position="31"/>
        <end position="54"/>
    </location>
</feature>
<sequence>MLCSFWDADSVPSGLLFLHCFVGLPLSSLPSPSPHPTVRGRVPENPGIAESMSSGDFPLINRWSAAYGRLLANRCGHSVQRQSGTKLDLGESYERSYEGSGNAG</sequence>
<gene>
    <name evidence="2" type="ORF">UTRI_04710</name>
</gene>
<keyword evidence="3" id="KW-1185">Reference proteome</keyword>
<evidence type="ECO:0000313" key="2">
    <source>
        <dbReference type="EMBL" id="SPO28313.1"/>
    </source>
</evidence>
<proteinExistence type="predicted"/>
<dbReference type="AlphaFoldDB" id="A0A5C3ECC3"/>
<evidence type="ECO:0000256" key="1">
    <source>
        <dbReference type="SAM" id="MobiDB-lite"/>
    </source>
</evidence>